<feature type="chain" id="PRO_5021354524" evidence="5">
    <location>
        <begin position="20"/>
        <end position="451"/>
    </location>
</feature>
<keyword evidence="3 4" id="KW-0326">Glycosidase</keyword>
<evidence type="ECO:0000313" key="6">
    <source>
        <dbReference type="EMBL" id="TDL20595.1"/>
    </source>
</evidence>
<dbReference type="STRING" id="50990.A0A4Y7PZL7"/>
<dbReference type="InterPro" id="IPR006710">
    <property type="entry name" value="Glyco_hydro_43"/>
</dbReference>
<evidence type="ECO:0000256" key="4">
    <source>
        <dbReference type="RuleBase" id="RU361187"/>
    </source>
</evidence>
<keyword evidence="2 4" id="KW-0378">Hydrolase</keyword>
<dbReference type="OrthoDB" id="5211809at2759"/>
<dbReference type="GO" id="GO:0004553">
    <property type="term" value="F:hydrolase activity, hydrolyzing O-glycosyl compounds"/>
    <property type="evidence" value="ECO:0007669"/>
    <property type="project" value="InterPro"/>
</dbReference>
<dbReference type="PANTHER" id="PTHR22925:SF3">
    <property type="entry name" value="GLYCOSYL HYDROLASE FAMILY PROTEIN 43"/>
    <property type="match status" value="1"/>
</dbReference>
<gene>
    <name evidence="6" type="ORF">BD410DRAFT_841248</name>
</gene>
<evidence type="ECO:0000256" key="1">
    <source>
        <dbReference type="ARBA" id="ARBA00009865"/>
    </source>
</evidence>
<dbReference type="Gene3D" id="2.60.120.260">
    <property type="entry name" value="Galactose-binding domain-like"/>
    <property type="match status" value="1"/>
</dbReference>
<dbReference type="Pfam" id="PF04616">
    <property type="entry name" value="Glyco_hydro_43"/>
    <property type="match status" value="1"/>
</dbReference>
<dbReference type="EMBL" id="ML170187">
    <property type="protein sequence ID" value="TDL20595.1"/>
    <property type="molecule type" value="Genomic_DNA"/>
</dbReference>
<dbReference type="Proteomes" id="UP000294933">
    <property type="component" value="Unassembled WGS sequence"/>
</dbReference>
<evidence type="ECO:0000256" key="5">
    <source>
        <dbReference type="SAM" id="SignalP"/>
    </source>
</evidence>
<organism evidence="6 7">
    <name type="scientific">Rickenella mellea</name>
    <dbReference type="NCBI Taxonomy" id="50990"/>
    <lineage>
        <taxon>Eukaryota</taxon>
        <taxon>Fungi</taxon>
        <taxon>Dikarya</taxon>
        <taxon>Basidiomycota</taxon>
        <taxon>Agaricomycotina</taxon>
        <taxon>Agaricomycetes</taxon>
        <taxon>Hymenochaetales</taxon>
        <taxon>Rickenellaceae</taxon>
        <taxon>Rickenella</taxon>
    </lineage>
</organism>
<proteinExistence type="inferred from homology"/>
<evidence type="ECO:0000256" key="3">
    <source>
        <dbReference type="ARBA" id="ARBA00023295"/>
    </source>
</evidence>
<dbReference type="GO" id="GO:0005975">
    <property type="term" value="P:carbohydrate metabolic process"/>
    <property type="evidence" value="ECO:0007669"/>
    <property type="project" value="InterPro"/>
</dbReference>
<comment type="similarity">
    <text evidence="1 4">Belongs to the glycosyl hydrolase 43 family.</text>
</comment>
<dbReference type="SUPFAM" id="SSF75005">
    <property type="entry name" value="Arabinanase/levansucrase/invertase"/>
    <property type="match status" value="1"/>
</dbReference>
<sequence>MTRLLFLVLSLALSLICSAQTNPTKLIVPGAQWRDTDGNVIDARGGGVVQSNGSFYWVGGTVGSRVGTVVYSSPDLVTWTNHGSVFASGMGRPKFVFSETTGLWQIVGQIGRQFAVLSSANILGPYSQVGTPISPFGVNFTDFGLFQDTDGQAYVLYSADHNNLVVSQLTLDRTNLTKVMHQFSGVGLESPAMFKDGNTYYVIGSHKSAFMTNNNVVYSAQSLTGPWSVQSYIAPMGTRTWNSQSTFALTIQGSQTTTHLYLGDRWVYPDLPNSTYVWLPMTINQVTKGVQAVWNDAFSINVETGVVTTPKATKYEAEAGKVTGSASVASCTTCSGNQLVTGIGATSTLTISNVAGRGEPQWVSFHYINTDGLFGDLTLTDNQTLALVKQRNATVSLNGGTPMPLAQYDTNAGIVMSVPLQMNLTQGSGNAITIASIDRQAAGDLDYILVY</sequence>
<dbReference type="PANTHER" id="PTHR22925">
    <property type="entry name" value="GLYCOSYL HYDROLASE 43 FAMILY MEMBER"/>
    <property type="match status" value="1"/>
</dbReference>
<dbReference type="VEuPathDB" id="FungiDB:BD410DRAFT_841248"/>
<keyword evidence="7" id="KW-1185">Reference proteome</keyword>
<feature type="signal peptide" evidence="5">
    <location>
        <begin position="1"/>
        <end position="19"/>
    </location>
</feature>
<name>A0A4Y7PZL7_9AGAM</name>
<evidence type="ECO:0000313" key="7">
    <source>
        <dbReference type="Proteomes" id="UP000294933"/>
    </source>
</evidence>
<dbReference type="InterPro" id="IPR023296">
    <property type="entry name" value="Glyco_hydro_beta-prop_sf"/>
</dbReference>
<reference evidence="6 7" key="1">
    <citation type="submission" date="2018-06" db="EMBL/GenBank/DDBJ databases">
        <title>A transcriptomic atlas of mushroom development highlights an independent origin of complex multicellularity.</title>
        <authorList>
            <consortium name="DOE Joint Genome Institute"/>
            <person name="Krizsan K."/>
            <person name="Almasi E."/>
            <person name="Merenyi Z."/>
            <person name="Sahu N."/>
            <person name="Viragh M."/>
            <person name="Koszo T."/>
            <person name="Mondo S."/>
            <person name="Kiss B."/>
            <person name="Balint B."/>
            <person name="Kues U."/>
            <person name="Barry K."/>
            <person name="Hegedus J.C."/>
            <person name="Henrissat B."/>
            <person name="Johnson J."/>
            <person name="Lipzen A."/>
            <person name="Ohm R."/>
            <person name="Nagy I."/>
            <person name="Pangilinan J."/>
            <person name="Yan J."/>
            <person name="Xiong Y."/>
            <person name="Grigoriev I.V."/>
            <person name="Hibbett D.S."/>
            <person name="Nagy L.G."/>
        </authorList>
    </citation>
    <scope>NUCLEOTIDE SEQUENCE [LARGE SCALE GENOMIC DNA]</scope>
    <source>
        <strain evidence="6 7">SZMC22713</strain>
    </source>
</reference>
<dbReference type="AlphaFoldDB" id="A0A4Y7PZL7"/>
<accession>A0A4Y7PZL7</accession>
<keyword evidence="5" id="KW-0732">Signal</keyword>
<dbReference type="Gene3D" id="2.115.10.20">
    <property type="entry name" value="Glycosyl hydrolase domain, family 43"/>
    <property type="match status" value="1"/>
</dbReference>
<evidence type="ECO:0000256" key="2">
    <source>
        <dbReference type="ARBA" id="ARBA00022801"/>
    </source>
</evidence>
<protein>
    <submittedName>
        <fullName evidence="6">Arabinanase/levansucrase/invertase</fullName>
    </submittedName>
</protein>